<dbReference type="Pfam" id="PF00150">
    <property type="entry name" value="Cellulase"/>
    <property type="match status" value="1"/>
</dbReference>
<evidence type="ECO:0000313" key="10">
    <source>
        <dbReference type="Proteomes" id="UP000005446"/>
    </source>
</evidence>
<keyword evidence="10" id="KW-1185">Reference proteome</keyword>
<dbReference type="InParanoid" id="H0EF67"/>
<evidence type="ECO:0000259" key="8">
    <source>
        <dbReference type="Pfam" id="PF00150"/>
    </source>
</evidence>
<accession>H0EF67</accession>
<dbReference type="InterPro" id="IPR001547">
    <property type="entry name" value="Glyco_hydro_5"/>
</dbReference>
<evidence type="ECO:0000256" key="2">
    <source>
        <dbReference type="ARBA" id="ARBA00005641"/>
    </source>
</evidence>
<dbReference type="Gene3D" id="3.20.20.80">
    <property type="entry name" value="Glycosidases"/>
    <property type="match status" value="1"/>
</dbReference>
<evidence type="ECO:0000256" key="3">
    <source>
        <dbReference type="ARBA" id="ARBA00012601"/>
    </source>
</evidence>
<comment type="catalytic activity">
    <reaction evidence="1">
        <text>Endohydrolysis of (1-&gt;4)-beta-D-glucosidic linkages in cellulose, lichenin and cereal beta-D-glucans.</text>
        <dbReference type="EC" id="3.2.1.4"/>
    </reaction>
</comment>
<dbReference type="OrthoDB" id="5823761at2759"/>
<gene>
    <name evidence="9" type="ORF">M7I_1106</name>
</gene>
<comment type="similarity">
    <text evidence="2 6">Belongs to the glycosyl hydrolase 5 (cellulase A) family.</text>
</comment>
<dbReference type="HOGENOM" id="CLU_633199_0_0_1"/>
<feature type="region of interest" description="Disordered" evidence="7">
    <location>
        <begin position="366"/>
        <end position="385"/>
    </location>
</feature>
<proteinExistence type="inferred from homology"/>
<dbReference type="EC" id="3.2.1.4" evidence="3"/>
<comment type="caution">
    <text evidence="9">The sequence shown here is derived from an EMBL/GenBank/DDBJ whole genome shotgun (WGS) entry which is preliminary data.</text>
</comment>
<evidence type="ECO:0000256" key="4">
    <source>
        <dbReference type="ARBA" id="ARBA00022801"/>
    </source>
</evidence>
<reference evidence="9 10" key="1">
    <citation type="journal article" date="2012" name="Eukaryot. Cell">
        <title>Genome sequence of the fungus Glarea lozoyensis: the first genome sequence of a species from the Helotiaceae family.</title>
        <authorList>
            <person name="Youssar L."/>
            <person name="Gruening B.A."/>
            <person name="Erxleben A."/>
            <person name="Guenther S."/>
            <person name="Huettel W."/>
        </authorList>
    </citation>
    <scope>NUCLEOTIDE SEQUENCE [LARGE SCALE GENOMIC DNA]</scope>
    <source>
        <strain evidence="10">ATCC 74030 / MF5533</strain>
    </source>
</reference>
<dbReference type="EMBL" id="AGUE01000018">
    <property type="protein sequence ID" value="EHL02843.1"/>
    <property type="molecule type" value="Genomic_DNA"/>
</dbReference>
<organism evidence="9 10">
    <name type="scientific">Glarea lozoyensis (strain ATCC 74030 / MF5533)</name>
    <dbReference type="NCBI Taxonomy" id="1104152"/>
    <lineage>
        <taxon>Eukaryota</taxon>
        <taxon>Fungi</taxon>
        <taxon>Dikarya</taxon>
        <taxon>Ascomycota</taxon>
        <taxon>Pezizomycotina</taxon>
        <taxon>Leotiomycetes</taxon>
        <taxon>Helotiales</taxon>
        <taxon>Helotiaceae</taxon>
        <taxon>Glarea</taxon>
    </lineage>
</organism>
<dbReference type="PROSITE" id="PS00659">
    <property type="entry name" value="GLYCOSYL_HYDROL_F5"/>
    <property type="match status" value="1"/>
</dbReference>
<keyword evidence="5 6" id="KW-0326">Glycosidase</keyword>
<evidence type="ECO:0000313" key="9">
    <source>
        <dbReference type="EMBL" id="EHL02843.1"/>
    </source>
</evidence>
<evidence type="ECO:0000256" key="7">
    <source>
        <dbReference type="SAM" id="MobiDB-lite"/>
    </source>
</evidence>
<feature type="domain" description="Glycoside hydrolase family 5" evidence="8">
    <location>
        <begin position="29"/>
        <end position="170"/>
    </location>
</feature>
<dbReference type="Proteomes" id="UP000005446">
    <property type="component" value="Unassembled WGS sequence"/>
</dbReference>
<dbReference type="GO" id="GO:0008810">
    <property type="term" value="F:cellulase activity"/>
    <property type="evidence" value="ECO:0007669"/>
    <property type="project" value="UniProtKB-EC"/>
</dbReference>
<name>H0EF67_GLAL7</name>
<dbReference type="InterPro" id="IPR018087">
    <property type="entry name" value="Glyco_hydro_5_CS"/>
</dbReference>
<feature type="compositionally biased region" description="Basic and acidic residues" evidence="7">
    <location>
        <begin position="366"/>
        <end position="377"/>
    </location>
</feature>
<keyword evidence="4 6" id="KW-0378">Hydrolase</keyword>
<protein>
    <recommendedName>
        <fullName evidence="3">cellulase</fullName>
        <ecNumber evidence="3">3.2.1.4</ecNumber>
    </recommendedName>
</protein>
<evidence type="ECO:0000256" key="5">
    <source>
        <dbReference type="ARBA" id="ARBA00023295"/>
    </source>
</evidence>
<evidence type="ECO:0000256" key="6">
    <source>
        <dbReference type="RuleBase" id="RU361153"/>
    </source>
</evidence>
<dbReference type="GO" id="GO:0009251">
    <property type="term" value="P:glucan catabolic process"/>
    <property type="evidence" value="ECO:0007669"/>
    <property type="project" value="TreeGrafter"/>
</dbReference>
<dbReference type="AlphaFoldDB" id="H0EF67"/>
<dbReference type="InterPro" id="IPR017853">
    <property type="entry name" value="GH"/>
</dbReference>
<dbReference type="SUPFAM" id="SSF51445">
    <property type="entry name" value="(Trans)glycosidases"/>
    <property type="match status" value="1"/>
</dbReference>
<dbReference type="PANTHER" id="PTHR34142:SF5">
    <property type="entry name" value="CBM1 DOMAIN-CONTAINING PROTEIN"/>
    <property type="match status" value="1"/>
</dbReference>
<evidence type="ECO:0000256" key="1">
    <source>
        <dbReference type="ARBA" id="ARBA00000966"/>
    </source>
</evidence>
<dbReference type="PANTHER" id="PTHR34142">
    <property type="entry name" value="ENDO-BETA-1,4-GLUCANASE A"/>
    <property type="match status" value="1"/>
</dbReference>
<sequence>MQHFVKDDQMNIFRLPVSWQFLLNNKPIKYKANEKVIFGLMNEPHDVDIIAWATSCQAAVTAIRNVGATSQMILLPGNDFTSAGKFVANGSGAALLVVKNPDGTTNGLIFDIHKYLDVDNSGNHVECTTDNTEAFASVAQFLRENGRKGLVSETGAGSTASNSFINQNSDVYLGIIAWAAGSFSTSYTLSLTPTKQNGKFVDNKLASQCVVSVWLNAPTAVVTSAVVSPTSSRAGPSTSASALESATVIQPSGSVTSSNYLAMSRQPPVKRPALIGEEMEKWIKEGSSSSTVDKVCPSFGETYRYFHDHMRPVTDEYQPEKKTGPYLLDDNAFDITPTDGLHGTIFFRYDKSNDKVHATYRCPAKQCDKDSDRSDRKNKSKGHVVDPGLEKCDMCTKPLLSSGVDKQKAAEATAKFKKIYDKSYRRFFDGRAI</sequence>